<dbReference type="InterPro" id="IPR050149">
    <property type="entry name" value="Collagen_superfamily"/>
</dbReference>
<dbReference type="GO" id="GO:0016020">
    <property type="term" value="C:membrane"/>
    <property type="evidence" value="ECO:0007669"/>
    <property type="project" value="InterPro"/>
</dbReference>
<feature type="compositionally biased region" description="Polar residues" evidence="2">
    <location>
        <begin position="1928"/>
        <end position="1943"/>
    </location>
</feature>
<dbReference type="Pfam" id="PF19079">
    <property type="entry name" value="CFSR"/>
    <property type="match status" value="3"/>
</dbReference>
<dbReference type="InterPro" id="IPR005877">
    <property type="entry name" value="YSIRK_signal_dom"/>
</dbReference>
<dbReference type="InterPro" id="IPR013783">
    <property type="entry name" value="Ig-like_fold"/>
</dbReference>
<feature type="region of interest" description="Disordered" evidence="2">
    <location>
        <begin position="67"/>
        <end position="117"/>
    </location>
</feature>
<dbReference type="Proteomes" id="UP000004568">
    <property type="component" value="Unassembled WGS sequence"/>
</dbReference>
<dbReference type="Gene3D" id="2.60.40.10">
    <property type="entry name" value="Immunoglobulins"/>
    <property type="match status" value="6"/>
</dbReference>
<dbReference type="Pfam" id="PF05345">
    <property type="entry name" value="He_PIG"/>
    <property type="match status" value="3"/>
</dbReference>
<dbReference type="Pfam" id="PF04650">
    <property type="entry name" value="YSIRK_signal"/>
    <property type="match status" value="1"/>
</dbReference>
<feature type="region of interest" description="Disordered" evidence="2">
    <location>
        <begin position="1643"/>
        <end position="1705"/>
    </location>
</feature>
<dbReference type="eggNOG" id="COG3266">
    <property type="taxonomic scope" value="Bacteria"/>
</dbReference>
<feature type="compositionally biased region" description="Basic and acidic residues" evidence="2">
    <location>
        <begin position="1612"/>
        <end position="1630"/>
    </location>
</feature>
<reference evidence="4 5" key="1">
    <citation type="submission" date="2011-05" db="EMBL/GenBank/DDBJ databases">
        <authorList>
            <person name="Durkin A.S."/>
            <person name="Radune D."/>
            <person name="Hostetler J."/>
            <person name="Torralba M."/>
            <person name="Gillis M."/>
            <person name="Methe B."/>
            <person name="Sutton G."/>
            <person name="Nelson K.E."/>
        </authorList>
    </citation>
    <scope>NUCLEOTIDE SEQUENCE [LARGE SCALE GENOMIC DNA]</scope>
    <source>
        <strain evidence="4 5">SK1080</strain>
    </source>
</reference>
<evidence type="ECO:0000313" key="4">
    <source>
        <dbReference type="EMBL" id="EGP67876.1"/>
    </source>
</evidence>
<proteinExistence type="predicted"/>
<accession>F9HPC1</accession>
<organism evidence="4 5">
    <name type="scientific">Streptococcus mitis SK1080</name>
    <dbReference type="NCBI Taxonomy" id="1008453"/>
    <lineage>
        <taxon>Bacteria</taxon>
        <taxon>Bacillati</taxon>
        <taxon>Bacillota</taxon>
        <taxon>Bacilli</taxon>
        <taxon>Lactobacillales</taxon>
        <taxon>Streptococcaceae</taxon>
        <taxon>Streptococcus</taxon>
        <taxon>Streptococcus mitis group</taxon>
    </lineage>
</organism>
<dbReference type="PATRIC" id="fig|1008453.3.peg.1518"/>
<dbReference type="RefSeq" id="WP_004242573.1">
    <property type="nucleotide sequence ID" value="NZ_AFQV01000023.1"/>
</dbReference>
<dbReference type="NCBIfam" id="TIGR01168">
    <property type="entry name" value="YSIRK_signal"/>
    <property type="match status" value="1"/>
</dbReference>
<keyword evidence="1" id="KW-0732">Signal</keyword>
<feature type="compositionally biased region" description="Polar residues" evidence="2">
    <location>
        <begin position="1456"/>
        <end position="1466"/>
    </location>
</feature>
<protein>
    <submittedName>
        <fullName evidence="4">Ig domain protein</fullName>
    </submittedName>
</protein>
<dbReference type="PANTHER" id="PTHR24023">
    <property type="entry name" value="COLLAGEN ALPHA"/>
    <property type="match status" value="1"/>
</dbReference>
<feature type="compositionally biased region" description="Low complexity" evidence="2">
    <location>
        <begin position="1888"/>
        <end position="1910"/>
    </location>
</feature>
<evidence type="ECO:0000256" key="2">
    <source>
        <dbReference type="SAM" id="MobiDB-lite"/>
    </source>
</evidence>
<sequence length="2000" mass="213505">MKFEKRQKFAIRKFSVGVASVLIGQFFIGAVANAPVVRASEVIGVHTEKQNDPDAEVAQPKVEAATVDTDKNQVVPRPESDPSAEKPVVTQPSVETSISNSEKAVSTEKDPKVQPEMLPKEVAETVHKESDKKPLVEAPLTKLEEKEEVTNPDKDQLGTTITEAEVVTKEAEKYLSGLTDSNQKAAIEEALRRSNQLLTEARTSFKSIDASNAAFETARTNLADAIEAVWNQLKKMGHSGNLSYMLDAETTSQPAVLIPTTGSKTVYSYGATTAPKVEFDISTNLAPYYNSNSSLYNSVERGSTLNEDAQKLGLKIIEKSTTNPSGNSDWILALSGNVPTTVEPGTYNVGFTYNNQTYTTTVTVKPAEGVPYMNYPYMTLERYFGDERTRADRNYKFKKDGSTVELKYKVGLTNIEPNEIELTPDAKRLGFVFNDGGRDERYLTKTVTLDNTIQSGTYTIGVQSKADPYTRITANLTIEEPPTYKLVDAYGQGKERNSVDYDEASHTAYMTVTPFGYFLNSPNKAQTIADATPDSPQYTSNLWLSLPGSRTEYNIVGNTAPVTITKLEQTGASPGVKVEFIKDGPATADNVFVYTSNGRRDVLTNNTGVSSDLTGYYYEKISPYRLNFKNLPAKAGTYFLDFQVTDNLGRVTNHHLNIVTREVSQTTPDGNTPRDGNTYAGNHTLTNADVMFDADKLYRVTNPIPVAVPISDKEQNLGNLVLNKANATLTVDSKPDGVEIVPDTEDPTKFKIIKQNGHTLTAGVHTITATAKDGHFGANVPARTYKFEVMDGLNPISNQSWQEGQAIPTIPVSMTNGSKITSLSVEADGGYLYLSPNADNTGLTGYALKHTDAPQTAIVTATYINNEGQSRQIKTSFTYTVTPPPVSDLTLSVTNDKQTVSEGTKFADMLVTATEGATVTVGTLPDGVLYDSNSKTLSGTGLYEGHYVIPVTATKDGASITKVVDLTVTPGNFNVPEASYTFTAGEAIPPITLKIPKNATVSYTGGSLPNGLNWSADNKTITGTPTQVGTFQTYAYVYRTDKSGNNQYAYAYVNITVKSVPLDFSIPDNTKTVKALDELPPINLQADGAVLSITSGSLPPGVNYDAATKTVLGTPTKVGTYTATFTATSPTISGNSTASATLTINVTSRDLSVGVENKEQEKTVLTAIDNVVLTPSDSKARLEVDTSQLPPGVTYDSATRTISGTPSKVGEYLIPYRATFPEMAESPVDGGHIKINVRPLPVSINVTEKEQTIRLGETIKNMVVSHSEHSDLGARYLSVDLPETDLDSYLESTSGLHYDSANRTISGTPTKLGVYKVRLKATLDSETLGKGSAEEIITVTVVDDPVSLDIKNDRQMIALGKTSLRPITFTVPDGVTLTVDTTKLPNGVTYDETAKTISGTPTVAGAFDIPVTVTNAGKTKSITKDITIDVVDLTPATPTVTVAENNDGTHTITISQPGGQPVSTVIKNGKDGETPKVKVDRDETKKETTLTFYSDKNANNQFDEGTDTVLGTSVIKDGQDGAAGPKGEKGETGVAGPKGDKGDQGIQGERGQDGAQGLPGQNGRDGKDILNGTSTPTAQDGKDGDTFINTTTGDVLVKKDGEWKPAGNIKGAKGEKGETGVAGRDGKDGFTPEVSVVTNTDGSHTISITQPDGKEPIATTVKNGENGKDGRSPRIELKPIYPAQPRSARRARSVDEDRATTQPATEPIGVHITVYYDNDNTLTYTAGDTLISEEDIYNGVDGRDGRNGIDGKSAIIETRENSDGSHTIIITNPDGSKREIVVKNGQDGKSPTIETKENADGSHTIVITNPDGTKQEIVVKNGKDGKDGRDGKDGTCNCAVNPTPVQPGNTGTTPPEQPKPESGRITPPSDKPVKPESKPNPKPETGKPNTPGSSTPNTGTPETGTPDTPGAVTPNTGKPGTGAPETGIPSTNNQTVLDSHTSDTVEIPNAVPVTSEPNTQISDYGTSGMLPNTGSQTDVISILLGSGILLTLYVAKRKED</sequence>
<feature type="compositionally biased region" description="Basic and acidic residues" evidence="2">
    <location>
        <begin position="1468"/>
        <end position="1485"/>
    </location>
</feature>
<dbReference type="eggNOG" id="COG5604">
    <property type="taxonomic scope" value="Bacteria"/>
</dbReference>
<feature type="region of interest" description="Disordered" evidence="2">
    <location>
        <begin position="1512"/>
        <end position="1587"/>
    </location>
</feature>
<gene>
    <name evidence="4" type="ORF">HMPREF9957_1940</name>
</gene>
<dbReference type="PANTHER" id="PTHR24023:SF1082">
    <property type="entry name" value="COLLAGEN TRIPLE HELIX REPEAT"/>
    <property type="match status" value="1"/>
</dbReference>
<feature type="region of interest" description="Disordered" evidence="2">
    <location>
        <begin position="1606"/>
        <end position="1631"/>
    </location>
</feature>
<dbReference type="InterPro" id="IPR026394">
    <property type="entry name" value="RPT_S_cricet"/>
</dbReference>
<feature type="compositionally biased region" description="Basic and acidic residues" evidence="2">
    <location>
        <begin position="105"/>
        <end position="117"/>
    </location>
</feature>
<feature type="compositionally biased region" description="Polar residues" evidence="2">
    <location>
        <begin position="90"/>
        <end position="104"/>
    </location>
</feature>
<dbReference type="SUPFAM" id="SSF49313">
    <property type="entry name" value="Cadherin-like"/>
    <property type="match status" value="3"/>
</dbReference>
<feature type="compositionally biased region" description="Basic and acidic residues" evidence="2">
    <location>
        <begin position="1665"/>
        <end position="1677"/>
    </location>
</feature>
<name>F9HPC1_STRMT</name>
<dbReference type="GO" id="GO:0005509">
    <property type="term" value="F:calcium ion binding"/>
    <property type="evidence" value="ECO:0007669"/>
    <property type="project" value="InterPro"/>
</dbReference>
<dbReference type="OrthoDB" id="2203283at2"/>
<comment type="caution">
    <text evidence="4">The sequence shown here is derived from an EMBL/GenBank/DDBJ whole genome shotgun (WGS) entry which is preliminary data.</text>
</comment>
<feature type="compositionally biased region" description="Basic and acidic residues" evidence="2">
    <location>
        <begin position="1871"/>
        <end position="1885"/>
    </location>
</feature>
<dbReference type="Pfam" id="PF01391">
    <property type="entry name" value="Collagen"/>
    <property type="match status" value="1"/>
</dbReference>
<dbReference type="InterPro" id="IPR008160">
    <property type="entry name" value="Collagen"/>
</dbReference>
<feature type="domain" description="YSIRK Gram-positive signal peptide" evidence="3">
    <location>
        <begin position="4"/>
        <end position="28"/>
    </location>
</feature>
<feature type="compositionally biased region" description="Basic and acidic residues" evidence="2">
    <location>
        <begin position="1821"/>
        <end position="1833"/>
    </location>
</feature>
<dbReference type="InterPro" id="IPR015919">
    <property type="entry name" value="Cadherin-like_sf"/>
</dbReference>
<dbReference type="NCBIfam" id="TIGR04203">
    <property type="entry name" value="RPT_S_cricet"/>
    <property type="match status" value="4"/>
</dbReference>
<dbReference type="EMBL" id="AFQV01000023">
    <property type="protein sequence ID" value="EGP67876.1"/>
    <property type="molecule type" value="Genomic_DNA"/>
</dbReference>
<feature type="region of interest" description="Disordered" evidence="2">
    <location>
        <begin position="1784"/>
        <end position="1943"/>
    </location>
</feature>
<evidence type="ECO:0000313" key="5">
    <source>
        <dbReference type="Proteomes" id="UP000004568"/>
    </source>
</evidence>
<dbReference type="GO" id="GO:0005615">
    <property type="term" value="C:extracellular space"/>
    <property type="evidence" value="ECO:0007669"/>
    <property type="project" value="TreeGrafter"/>
</dbReference>
<dbReference type="GO" id="GO:0031012">
    <property type="term" value="C:extracellular matrix"/>
    <property type="evidence" value="ECO:0007669"/>
    <property type="project" value="TreeGrafter"/>
</dbReference>
<feature type="region of interest" description="Disordered" evidence="2">
    <location>
        <begin position="1456"/>
        <end position="1485"/>
    </location>
</feature>
<evidence type="ECO:0000256" key="1">
    <source>
        <dbReference type="ARBA" id="ARBA00022729"/>
    </source>
</evidence>
<evidence type="ECO:0000259" key="3">
    <source>
        <dbReference type="Pfam" id="PF04650"/>
    </source>
</evidence>